<dbReference type="SUPFAM" id="SSF82693">
    <property type="entry name" value="Multidrug efflux transporter AcrB pore domain, PN1, PN2, PC1 and PC2 subdomains"/>
    <property type="match status" value="3"/>
</dbReference>
<feature type="transmembrane region" description="Helical" evidence="2">
    <location>
        <begin position="909"/>
        <end position="931"/>
    </location>
</feature>
<dbReference type="Gene3D" id="3.30.2090.10">
    <property type="entry name" value="Multidrug efflux transporter AcrB TolC docking domain, DN and DC subdomains"/>
    <property type="match status" value="2"/>
</dbReference>
<feature type="transmembrane region" description="Helical" evidence="2">
    <location>
        <begin position="429"/>
        <end position="453"/>
    </location>
</feature>
<reference evidence="3 4" key="1">
    <citation type="submission" date="2011-11" db="EMBL/GenBank/DDBJ databases">
        <title>The Genome Sequence of Dialister succinatiphilus YIT 11850.</title>
        <authorList>
            <consortium name="The Broad Institute Genome Sequencing Platform"/>
            <person name="Earl A."/>
            <person name="Ward D."/>
            <person name="Feldgarden M."/>
            <person name="Gevers D."/>
            <person name="Morotomi M."/>
            <person name="Young S.K."/>
            <person name="Zeng Q."/>
            <person name="Gargeya S."/>
            <person name="Fitzgerald M."/>
            <person name="Haas B."/>
            <person name="Abouelleil A."/>
            <person name="Alvarado L."/>
            <person name="Arachchi H.M."/>
            <person name="Berlin A."/>
            <person name="Brown A."/>
            <person name="Chapman S.B."/>
            <person name="Dunbar C."/>
            <person name="Gearin G."/>
            <person name="Goldberg J."/>
            <person name="Griggs A."/>
            <person name="Gujja S."/>
            <person name="Heiman D."/>
            <person name="Howarth C."/>
            <person name="Lui A."/>
            <person name="MacDonald P.J.P."/>
            <person name="Montmayeur A."/>
            <person name="Murphy C."/>
            <person name="Neiman D."/>
            <person name="Pearson M."/>
            <person name="Priest M."/>
            <person name="Roberts A."/>
            <person name="Saif S."/>
            <person name="Shea T."/>
            <person name="Sisk P."/>
            <person name="Stolte C."/>
            <person name="Sykes S."/>
            <person name="Wortman J."/>
            <person name="Nusbaum C."/>
            <person name="Birren B."/>
        </authorList>
    </citation>
    <scope>NUCLEOTIDE SEQUENCE [LARGE SCALE GENOMIC DNA]</scope>
    <source>
        <strain evidence="3 4">YIT 11850</strain>
    </source>
</reference>
<dbReference type="Gene3D" id="3.30.70.1440">
    <property type="entry name" value="Multidrug efflux transporter AcrB pore domain"/>
    <property type="match status" value="1"/>
</dbReference>
<evidence type="ECO:0008006" key="5">
    <source>
        <dbReference type="Google" id="ProtNLM"/>
    </source>
</evidence>
<evidence type="ECO:0000256" key="1">
    <source>
        <dbReference type="SAM" id="MobiDB-lite"/>
    </source>
</evidence>
<feature type="transmembrane region" description="Helical" evidence="2">
    <location>
        <begin position="858"/>
        <end position="875"/>
    </location>
</feature>
<dbReference type="GO" id="GO:0042910">
    <property type="term" value="F:xenobiotic transmembrane transporter activity"/>
    <property type="evidence" value="ECO:0007669"/>
    <property type="project" value="TreeGrafter"/>
</dbReference>
<dbReference type="PATRIC" id="fig|742743.3.peg.1888"/>
<feature type="transmembrane region" description="Helical" evidence="2">
    <location>
        <begin position="986"/>
        <end position="1008"/>
    </location>
</feature>
<feature type="transmembrane region" description="Helical" evidence="2">
    <location>
        <begin position="387"/>
        <end position="409"/>
    </location>
</feature>
<dbReference type="Proteomes" id="UP000003277">
    <property type="component" value="Unassembled WGS sequence"/>
</dbReference>
<dbReference type="STRING" id="742743.HMPREF9453_01857"/>
<dbReference type="AlphaFoldDB" id="H1D2L9"/>
<dbReference type="HOGENOM" id="CLU_002755_1_2_9"/>
<protein>
    <recommendedName>
        <fullName evidence="5">Hydrophobe/amphiphile efflux-1 (HAE1) family RND transporter</fullName>
    </recommendedName>
</protein>
<organism evidence="3 4">
    <name type="scientific">Dialister succinatiphilus YIT 11850</name>
    <dbReference type="NCBI Taxonomy" id="742743"/>
    <lineage>
        <taxon>Bacteria</taxon>
        <taxon>Bacillati</taxon>
        <taxon>Bacillota</taxon>
        <taxon>Negativicutes</taxon>
        <taxon>Veillonellales</taxon>
        <taxon>Veillonellaceae</taxon>
        <taxon>Dialister</taxon>
    </lineage>
</organism>
<dbReference type="EMBL" id="ADLT01000065">
    <property type="protein sequence ID" value="EHO62139.1"/>
    <property type="molecule type" value="Genomic_DNA"/>
</dbReference>
<keyword evidence="4" id="KW-1185">Reference proteome</keyword>
<dbReference type="InterPro" id="IPR001036">
    <property type="entry name" value="Acrflvin-R"/>
</dbReference>
<proteinExistence type="predicted"/>
<name>H1D2L9_9FIRM</name>
<feature type="region of interest" description="Disordered" evidence="1">
    <location>
        <begin position="1025"/>
        <end position="1047"/>
    </location>
</feature>
<dbReference type="InterPro" id="IPR027463">
    <property type="entry name" value="AcrB_DN_DC_subdom"/>
</dbReference>
<feature type="transmembrane region" description="Helical" evidence="2">
    <location>
        <begin position="882"/>
        <end position="903"/>
    </location>
</feature>
<feature type="compositionally biased region" description="Basic and acidic residues" evidence="1">
    <location>
        <begin position="1025"/>
        <end position="1041"/>
    </location>
</feature>
<evidence type="ECO:0000256" key="2">
    <source>
        <dbReference type="SAM" id="Phobius"/>
    </source>
</evidence>
<feature type="transmembrane region" description="Helical" evidence="2">
    <location>
        <begin position="465"/>
        <end position="492"/>
    </location>
</feature>
<gene>
    <name evidence="3" type="ORF">HMPREF9453_01857</name>
</gene>
<dbReference type="Gene3D" id="1.20.1640.10">
    <property type="entry name" value="Multidrug efflux transporter AcrB transmembrane domain"/>
    <property type="match status" value="2"/>
</dbReference>
<keyword evidence="2" id="KW-0472">Membrane</keyword>
<dbReference type="PRINTS" id="PR00702">
    <property type="entry name" value="ACRIFLAVINRP"/>
</dbReference>
<evidence type="ECO:0000313" key="3">
    <source>
        <dbReference type="EMBL" id="EHO62139.1"/>
    </source>
</evidence>
<dbReference type="SUPFAM" id="SSF82866">
    <property type="entry name" value="Multidrug efflux transporter AcrB transmembrane domain"/>
    <property type="match status" value="2"/>
</dbReference>
<comment type="caution">
    <text evidence="3">The sequence shown here is derived from an EMBL/GenBank/DDBJ whole genome shotgun (WGS) entry which is preliminary data.</text>
</comment>
<feature type="transmembrane region" description="Helical" evidence="2">
    <location>
        <begin position="952"/>
        <end position="974"/>
    </location>
</feature>
<feature type="transmembrane region" description="Helical" evidence="2">
    <location>
        <begin position="363"/>
        <end position="381"/>
    </location>
</feature>
<dbReference type="GO" id="GO:0005886">
    <property type="term" value="C:plasma membrane"/>
    <property type="evidence" value="ECO:0007669"/>
    <property type="project" value="TreeGrafter"/>
</dbReference>
<dbReference type="eggNOG" id="COG0841">
    <property type="taxonomic scope" value="Bacteria"/>
</dbReference>
<keyword evidence="2" id="KW-1133">Transmembrane helix</keyword>
<dbReference type="Gene3D" id="3.30.70.1430">
    <property type="entry name" value="Multidrug efflux transporter AcrB pore domain"/>
    <property type="match status" value="2"/>
</dbReference>
<feature type="transmembrane region" description="Helical" evidence="2">
    <location>
        <begin position="16"/>
        <end position="35"/>
    </location>
</feature>
<dbReference type="RefSeq" id="WP_008860351.1">
    <property type="nucleotide sequence ID" value="NZ_JH591189.1"/>
</dbReference>
<dbReference type="OrthoDB" id="9757876at2"/>
<dbReference type="PANTHER" id="PTHR32063">
    <property type="match status" value="1"/>
</dbReference>
<dbReference type="PANTHER" id="PTHR32063:SF18">
    <property type="entry name" value="CATION EFFLUX SYSTEM PROTEIN"/>
    <property type="match status" value="1"/>
</dbReference>
<keyword evidence="2" id="KW-0812">Transmembrane</keyword>
<accession>H1D2L9</accession>
<dbReference type="SUPFAM" id="SSF82714">
    <property type="entry name" value="Multidrug efflux transporter AcrB TolC docking domain, DN and DC subdomains"/>
    <property type="match status" value="2"/>
</dbReference>
<evidence type="ECO:0000313" key="4">
    <source>
        <dbReference type="Proteomes" id="UP000003277"/>
    </source>
</evidence>
<dbReference type="Gene3D" id="3.30.70.1320">
    <property type="entry name" value="Multidrug efflux transporter AcrB pore domain like"/>
    <property type="match status" value="1"/>
</dbReference>
<dbReference type="Pfam" id="PF00873">
    <property type="entry name" value="ACR_tran"/>
    <property type="match status" value="1"/>
</dbReference>
<sequence>MKRLNLAEWAIRHRQIIYFFIISIIIGGVFSYFRLGRSEDPNFTIREMVVAAAWPGATAEQITDQVTYPLEQKLQDTKGLDYIKSFTHDGKTVIYVDLKDEVPASEVKQRWHDVRNAITDVWGDMPAGVIGPVINDRFDDVYGSIYALTGDDYSYEEKRRYAENIRRQLVLVPDVQQVKLLGVQEQMIYVEMDQNKLASFGLNPSDIYKVLQQQSAMMPAGTIHTDTRNVAIRVEGLLGTTAALENIPIHVGERSFHLGDVAKVTQTYTDPETSLMYFNGKPAIGIAVAMADGGNNLTLGKNLEAAVNRMKGDLPAGMEVSLVADQPKVVNNSIAEFTEALIEALIIVMAVSFLSLGLRSGMVLAMCVPVVVCASFLFMKWRGIDLHIVSLGSLIVSLGLLVDDAIIVIEMMQVKLEHGCSRMESAEGAYKACAAPMLAGTLITAAGFIPVGLAVGQVTEYTNSLFWVISSTLVLSWIASIFVSPVLGYQFIKLGKPNPIKVKVQEKAYSAFRKAVKCFIHYRKTAIVGVEGLFIFSLLTLPLVNREFFPPSVRPEIILDVNLPSGASIKDTKKVMSAVADSLYGDKRVSSFSTYIGDTAPRFILLFSPQAAEDDHGQMIIVAKDTTSRDSLQKDVQKFLADRYPEVRAHTRFIQTGPLEEYPVMLRLRGPDAGKTAALAEEALALMKQNPHVTNASLDWPQQTPTVHLKINQDKVRELGIDNYAVSQDLYVKLSGYKVAESYQGDQLVPISFRLEGDNAARLGSLSSLPVYVGNGRYVPLGEFADISYQNETSTIWRRNIEPCITLRSDITGDATSDTVASSVYDKTLKDFRNNLPEGYTLEKGGTLERSDISMGQIMATVPIMIFIILMILMFELKDLRLMIIAAISAPLGMIGCILTLVVTQKPMGFVAIIGMLAIGGMVVRNSIILLDQIRQHLEDGMTPYHAVVESAVLRFRPIMLTSFAEVLGMIPLLPNPFWSPMSAAFIGGLSVATPLGLLFVPALYSFWYKVKEPEDIVEEFEERAEEKRERKAEKEKDKETRKKAKK</sequence>